<gene>
    <name evidence="2" type="ORF">EJ104_07830</name>
</gene>
<dbReference type="PROSITE" id="PS51746">
    <property type="entry name" value="PPM_2"/>
    <property type="match status" value="1"/>
</dbReference>
<dbReference type="OrthoDB" id="7944398at2"/>
<evidence type="ECO:0000313" key="2">
    <source>
        <dbReference type="EMBL" id="RTR26672.1"/>
    </source>
</evidence>
<dbReference type="Gene3D" id="3.60.40.10">
    <property type="entry name" value="PPM-type phosphatase domain"/>
    <property type="match status" value="1"/>
</dbReference>
<accession>A0A3S0L483</accession>
<organism evidence="2 3">
    <name type="scientific">Deinococcus radiophilus</name>
    <dbReference type="NCBI Taxonomy" id="32062"/>
    <lineage>
        <taxon>Bacteria</taxon>
        <taxon>Thermotogati</taxon>
        <taxon>Deinococcota</taxon>
        <taxon>Deinococci</taxon>
        <taxon>Deinococcales</taxon>
        <taxon>Deinococcaceae</taxon>
        <taxon>Deinococcus</taxon>
    </lineage>
</organism>
<sequence length="266" mass="28650">MTERCEWLGAVQPSLDRVTVQRVDRAALGVYGGCTEAGAHKNEDAALLWENAEEGWTFAAVLDAHGSAQSARAVLDLLAGEFDAISALLKQAAAPAFAALEAHLLKMLGGSSFQQVCADLSGETALLCVAQRDNFLWWFSVGDCALYLLHPDLMGLGQYALTQRHFFQWIGEVNTFAQACAAYSSGRFMLRPGQNDIVLLTDGVLEFGTRPFEDPAQLAATVYEAESAEGGVRHLLAAVQQGQGRDSFTVVGWRVENSHAAMQPSA</sequence>
<dbReference type="InterPro" id="IPR001932">
    <property type="entry name" value="PPM-type_phosphatase-like_dom"/>
</dbReference>
<dbReference type="SUPFAM" id="SSF81606">
    <property type="entry name" value="PP2C-like"/>
    <property type="match status" value="1"/>
</dbReference>
<protein>
    <submittedName>
        <fullName evidence="2">Protein phosphatase 2C domain-containing protein</fullName>
    </submittedName>
</protein>
<feature type="domain" description="PPM-type phosphatase" evidence="1">
    <location>
        <begin position="30"/>
        <end position="255"/>
    </location>
</feature>
<proteinExistence type="predicted"/>
<dbReference type="AlphaFoldDB" id="A0A3S0L483"/>
<evidence type="ECO:0000313" key="3">
    <source>
        <dbReference type="Proteomes" id="UP000277766"/>
    </source>
</evidence>
<keyword evidence="3" id="KW-1185">Reference proteome</keyword>
<name>A0A3S0L483_9DEIO</name>
<dbReference type="EMBL" id="RXPE01000014">
    <property type="protein sequence ID" value="RTR26672.1"/>
    <property type="molecule type" value="Genomic_DNA"/>
</dbReference>
<reference evidence="2 3" key="1">
    <citation type="submission" date="2018-12" db="EMBL/GenBank/DDBJ databases">
        <title>Deinococcus radiophilus ATCC 27603 genome sequencing and assembly.</title>
        <authorList>
            <person name="Maclea K.S."/>
            <person name="Maynard C.R."/>
        </authorList>
    </citation>
    <scope>NUCLEOTIDE SEQUENCE [LARGE SCALE GENOMIC DNA]</scope>
    <source>
        <strain evidence="2 3">ATCC 27603</strain>
    </source>
</reference>
<dbReference type="RefSeq" id="WP_126352201.1">
    <property type="nucleotide sequence ID" value="NZ_CP086380.1"/>
</dbReference>
<dbReference type="InterPro" id="IPR036457">
    <property type="entry name" value="PPM-type-like_dom_sf"/>
</dbReference>
<comment type="caution">
    <text evidence="2">The sequence shown here is derived from an EMBL/GenBank/DDBJ whole genome shotgun (WGS) entry which is preliminary data.</text>
</comment>
<evidence type="ECO:0000259" key="1">
    <source>
        <dbReference type="PROSITE" id="PS51746"/>
    </source>
</evidence>
<dbReference type="Proteomes" id="UP000277766">
    <property type="component" value="Unassembled WGS sequence"/>
</dbReference>